<keyword evidence="2" id="KW-0472">Membrane</keyword>
<name>A0A5C5RCY1_9ACTN</name>
<feature type="transmembrane region" description="Helical" evidence="2">
    <location>
        <begin position="250"/>
        <end position="274"/>
    </location>
</feature>
<feature type="transmembrane region" description="Helical" evidence="2">
    <location>
        <begin position="100"/>
        <end position="118"/>
    </location>
</feature>
<gene>
    <name evidence="4" type="ORF">FK529_03905</name>
</gene>
<feature type="transmembrane region" description="Helical" evidence="2">
    <location>
        <begin position="146"/>
        <end position="165"/>
    </location>
</feature>
<feature type="transmembrane region" description="Helical" evidence="2">
    <location>
        <begin position="280"/>
        <end position="298"/>
    </location>
</feature>
<keyword evidence="2" id="KW-1133">Transmembrane helix</keyword>
<dbReference type="InterPro" id="IPR052529">
    <property type="entry name" value="Bact_Transport_Assoc"/>
</dbReference>
<dbReference type="RefSeq" id="WP_146559719.1">
    <property type="nucleotide sequence ID" value="NZ_VIGW01000002.1"/>
</dbReference>
<feature type="domain" description="DUF418" evidence="3">
    <location>
        <begin position="237"/>
        <end position="387"/>
    </location>
</feature>
<evidence type="ECO:0000313" key="5">
    <source>
        <dbReference type="Proteomes" id="UP000317291"/>
    </source>
</evidence>
<accession>A0A5C5RCY1</accession>
<evidence type="ECO:0000313" key="4">
    <source>
        <dbReference type="EMBL" id="TWS20498.1"/>
    </source>
</evidence>
<evidence type="ECO:0000256" key="2">
    <source>
        <dbReference type="SAM" id="Phobius"/>
    </source>
</evidence>
<reference evidence="4 5" key="1">
    <citation type="submission" date="2019-06" db="EMBL/GenBank/DDBJ databases">
        <title>Tsukamurella conjunctivitidis sp. nov., Tsukamurella assacharolytica sp. nov. and Tsukamurella sputae sp. nov. isolated from patients with conjunctivitis, bacteraemia (lymphoma) and respiratory infection (sputum) in Hong Kong.</title>
        <authorList>
            <person name="Teng J.L.L."/>
            <person name="Lee H.H."/>
            <person name="Fong J.Y.H."/>
            <person name="Fok K.M.N."/>
            <person name="Lau S.K.P."/>
            <person name="Woo P.C.Y."/>
        </authorList>
    </citation>
    <scope>NUCLEOTIDE SEQUENCE [LARGE SCALE GENOMIC DNA]</scope>
    <source>
        <strain evidence="4 5">HKU71</strain>
    </source>
</reference>
<feature type="transmembrane region" description="Helical" evidence="2">
    <location>
        <begin position="124"/>
        <end position="141"/>
    </location>
</feature>
<evidence type="ECO:0000259" key="3">
    <source>
        <dbReference type="Pfam" id="PF04235"/>
    </source>
</evidence>
<comment type="caution">
    <text evidence="4">The sequence shown here is derived from an EMBL/GenBank/DDBJ whole genome shotgun (WGS) entry which is preliminary data.</text>
</comment>
<proteinExistence type="predicted"/>
<dbReference type="InterPro" id="IPR007349">
    <property type="entry name" value="DUF418"/>
</dbReference>
<sequence>MSSPPLLDPAAEERSSDPGRRLAALDVLRGIAILGTLASNIWIFTTAARDPSDHGPDLAGLAQWFPNGKFLGLLTIMFGIGLAIQHRSAVRRGKRWPGKYPIRCLLLFIDGLLNYILVVQFDVLRAYAVVAFVVAFLVLFADRFQIWFALLFMVIHDGYMAHLSLSSQDSASDGSARPSRTPNPEPEAMGHADPATGTWWDLVLSNLRSFPEPLIVNAEFTTVVFMAGALFLVGGLLYRHGVFEPHRRKLRYVLMVAGFGLALPLDFVTTYFLAPEHGHWARYFFAWGVSFGLLALVAEYAVRREFGRVGRTVSHVGRMALSCYLLQNILGVLGSRTFFDQPWFAQLPHLAATTVAMVSISAILIAFSWLWLRHFDRGPAEWLWHVMYNFLAREGPAAPTVPR</sequence>
<dbReference type="PANTHER" id="PTHR30590">
    <property type="entry name" value="INNER MEMBRANE PROTEIN"/>
    <property type="match status" value="1"/>
</dbReference>
<dbReference type="Pfam" id="PF04235">
    <property type="entry name" value="DUF418"/>
    <property type="match status" value="1"/>
</dbReference>
<dbReference type="EMBL" id="VIGW01000002">
    <property type="protein sequence ID" value="TWS20498.1"/>
    <property type="molecule type" value="Genomic_DNA"/>
</dbReference>
<organism evidence="4 5">
    <name type="scientific">Tsukamurella asaccharolytica</name>
    <dbReference type="NCBI Taxonomy" id="2592067"/>
    <lineage>
        <taxon>Bacteria</taxon>
        <taxon>Bacillati</taxon>
        <taxon>Actinomycetota</taxon>
        <taxon>Actinomycetes</taxon>
        <taxon>Mycobacteriales</taxon>
        <taxon>Tsukamurellaceae</taxon>
        <taxon>Tsukamurella</taxon>
    </lineage>
</organism>
<feature type="transmembrane region" description="Helical" evidence="2">
    <location>
        <begin position="351"/>
        <end position="372"/>
    </location>
</feature>
<feature type="transmembrane region" description="Helical" evidence="2">
    <location>
        <begin position="214"/>
        <end position="238"/>
    </location>
</feature>
<dbReference type="Proteomes" id="UP000317291">
    <property type="component" value="Unassembled WGS sequence"/>
</dbReference>
<dbReference type="AlphaFoldDB" id="A0A5C5RCY1"/>
<keyword evidence="5" id="KW-1185">Reference proteome</keyword>
<feature type="transmembrane region" description="Helical" evidence="2">
    <location>
        <begin position="319"/>
        <end position="339"/>
    </location>
</feature>
<dbReference type="PANTHER" id="PTHR30590:SF2">
    <property type="entry name" value="INNER MEMBRANE PROTEIN"/>
    <property type="match status" value="1"/>
</dbReference>
<evidence type="ECO:0000256" key="1">
    <source>
        <dbReference type="SAM" id="MobiDB-lite"/>
    </source>
</evidence>
<protein>
    <submittedName>
        <fullName evidence="4">DUF418 domain-containing protein</fullName>
    </submittedName>
</protein>
<dbReference type="OrthoDB" id="9807744at2"/>
<feature type="region of interest" description="Disordered" evidence="1">
    <location>
        <begin position="169"/>
        <end position="191"/>
    </location>
</feature>
<feature type="transmembrane region" description="Helical" evidence="2">
    <location>
        <begin position="64"/>
        <end position="84"/>
    </location>
</feature>
<keyword evidence="2" id="KW-0812">Transmembrane</keyword>